<dbReference type="PROSITE" id="PS00678">
    <property type="entry name" value="WD_REPEATS_1"/>
    <property type="match status" value="1"/>
</dbReference>
<feature type="repeat" description="WD" evidence="1">
    <location>
        <begin position="54"/>
        <end position="87"/>
    </location>
</feature>
<dbReference type="PROSITE" id="PS50082">
    <property type="entry name" value="WD_REPEATS_2"/>
    <property type="match status" value="3"/>
</dbReference>
<comment type="caution">
    <text evidence="3">The sequence shown here is derived from an EMBL/GenBank/DDBJ whole genome shotgun (WGS) entry which is preliminary data.</text>
</comment>
<keyword evidence="4" id="KW-1185">Reference proteome</keyword>
<dbReference type="PANTHER" id="PTHR19868">
    <property type="entry name" value="RECEPTOR FOR ACTIVATED PROTEIN KINASE C RACK1"/>
    <property type="match status" value="1"/>
</dbReference>
<proteinExistence type="predicted"/>
<dbReference type="Pfam" id="PF00400">
    <property type="entry name" value="WD40"/>
    <property type="match status" value="3"/>
</dbReference>
<evidence type="ECO:0000313" key="4">
    <source>
        <dbReference type="Proteomes" id="UP000692954"/>
    </source>
</evidence>
<organism evidence="3 4">
    <name type="scientific">Paramecium sonneborni</name>
    <dbReference type="NCBI Taxonomy" id="65129"/>
    <lineage>
        <taxon>Eukaryota</taxon>
        <taxon>Sar</taxon>
        <taxon>Alveolata</taxon>
        <taxon>Ciliophora</taxon>
        <taxon>Intramacronucleata</taxon>
        <taxon>Oligohymenophorea</taxon>
        <taxon>Peniculida</taxon>
        <taxon>Parameciidae</taxon>
        <taxon>Paramecium</taxon>
    </lineage>
</organism>
<evidence type="ECO:0000256" key="2">
    <source>
        <dbReference type="SAM" id="MobiDB-lite"/>
    </source>
</evidence>
<dbReference type="AlphaFoldDB" id="A0A8S1QQ55"/>
<dbReference type="EMBL" id="CAJJDN010000112">
    <property type="protein sequence ID" value="CAD8116767.1"/>
    <property type="molecule type" value="Genomic_DNA"/>
</dbReference>
<feature type="repeat" description="WD" evidence="1">
    <location>
        <begin position="96"/>
        <end position="130"/>
    </location>
</feature>
<dbReference type="PROSITE" id="PS50294">
    <property type="entry name" value="WD_REPEATS_REGION"/>
    <property type="match status" value="3"/>
</dbReference>
<sequence length="187" mass="21510">MEYQCEKKIAIFESHMNTINQLSFSLDGKCLASASNDQQIKLWKIELSEQQKISKGHQKCVSQVAFSKDGLIFASGSYDKSIILWDLIDKNLIIMLQEHTSFVKYLSFSFCSKWLASGGCDASICLWDVKFPHEATLFYKIQEIYLIPDELQFSPQGCFTTISNDDREQNKNQNDEEKKLQVTKIQV</sequence>
<dbReference type="InterPro" id="IPR045223">
    <property type="entry name" value="RACK1-like"/>
</dbReference>
<evidence type="ECO:0000256" key="1">
    <source>
        <dbReference type="PROSITE-ProRule" id="PRU00221"/>
    </source>
</evidence>
<accession>A0A8S1QQ55</accession>
<protein>
    <submittedName>
        <fullName evidence="3">Uncharacterized protein</fullName>
    </submittedName>
</protein>
<dbReference type="GO" id="GO:0043022">
    <property type="term" value="F:ribosome binding"/>
    <property type="evidence" value="ECO:0007669"/>
    <property type="project" value="InterPro"/>
</dbReference>
<keyword evidence="1" id="KW-0853">WD repeat</keyword>
<evidence type="ECO:0000313" key="3">
    <source>
        <dbReference type="EMBL" id="CAD8116767.1"/>
    </source>
</evidence>
<dbReference type="OrthoDB" id="10261640at2759"/>
<dbReference type="GO" id="GO:0045182">
    <property type="term" value="F:translation regulator activity"/>
    <property type="evidence" value="ECO:0007669"/>
    <property type="project" value="InterPro"/>
</dbReference>
<name>A0A8S1QQ55_9CILI</name>
<feature type="repeat" description="WD" evidence="1">
    <location>
        <begin position="12"/>
        <end position="53"/>
    </location>
</feature>
<dbReference type="SMART" id="SM00320">
    <property type="entry name" value="WD40"/>
    <property type="match status" value="3"/>
</dbReference>
<dbReference type="InterPro" id="IPR001680">
    <property type="entry name" value="WD40_rpt"/>
</dbReference>
<gene>
    <name evidence="3" type="ORF">PSON_ATCC_30995.1.T1120006</name>
</gene>
<reference evidence="3" key="1">
    <citation type="submission" date="2021-01" db="EMBL/GenBank/DDBJ databases">
        <authorList>
            <consortium name="Genoscope - CEA"/>
            <person name="William W."/>
        </authorList>
    </citation>
    <scope>NUCLEOTIDE SEQUENCE</scope>
</reference>
<feature type="compositionally biased region" description="Basic and acidic residues" evidence="2">
    <location>
        <begin position="164"/>
        <end position="180"/>
    </location>
</feature>
<dbReference type="InterPro" id="IPR019775">
    <property type="entry name" value="WD40_repeat_CS"/>
</dbReference>
<feature type="region of interest" description="Disordered" evidence="2">
    <location>
        <begin position="164"/>
        <end position="187"/>
    </location>
</feature>
<dbReference type="Proteomes" id="UP000692954">
    <property type="component" value="Unassembled WGS sequence"/>
</dbReference>